<organism evidence="2 3">
    <name type="scientific">Marasmius oreades</name>
    <name type="common">fairy-ring Marasmius</name>
    <dbReference type="NCBI Taxonomy" id="181124"/>
    <lineage>
        <taxon>Eukaryota</taxon>
        <taxon>Fungi</taxon>
        <taxon>Dikarya</taxon>
        <taxon>Basidiomycota</taxon>
        <taxon>Agaricomycotina</taxon>
        <taxon>Agaricomycetes</taxon>
        <taxon>Agaricomycetidae</taxon>
        <taxon>Agaricales</taxon>
        <taxon>Marasmiineae</taxon>
        <taxon>Marasmiaceae</taxon>
        <taxon>Marasmius</taxon>
    </lineage>
</organism>
<dbReference type="KEGG" id="more:E1B28_010315"/>
<dbReference type="OrthoDB" id="4250793at2759"/>
<evidence type="ECO:0000313" key="3">
    <source>
        <dbReference type="Proteomes" id="UP001049176"/>
    </source>
</evidence>
<dbReference type="RefSeq" id="XP_043007735.1">
    <property type="nucleotide sequence ID" value="XM_043155270.1"/>
</dbReference>
<dbReference type="AlphaFoldDB" id="A0A9P7URM9"/>
<reference evidence="2" key="1">
    <citation type="journal article" date="2021" name="Genome Biol. Evol.">
        <title>The assembled and annotated genome of the fairy-ring fungus Marasmius oreades.</title>
        <authorList>
            <person name="Hiltunen M."/>
            <person name="Ament-Velasquez S.L."/>
            <person name="Johannesson H."/>
        </authorList>
    </citation>
    <scope>NUCLEOTIDE SEQUENCE</scope>
    <source>
        <strain evidence="2">03SP1</strain>
    </source>
</reference>
<dbReference type="Proteomes" id="UP001049176">
    <property type="component" value="Chromosome 6"/>
</dbReference>
<name>A0A9P7URM9_9AGAR</name>
<comment type="caution">
    <text evidence="2">The sequence shown here is derived from an EMBL/GenBank/DDBJ whole genome shotgun (WGS) entry which is preliminary data.</text>
</comment>
<keyword evidence="3" id="KW-1185">Reference proteome</keyword>
<proteinExistence type="predicted"/>
<evidence type="ECO:0000259" key="1">
    <source>
        <dbReference type="PROSITE" id="PS51412"/>
    </source>
</evidence>
<sequence length="475" mass="53773">MSGHEFPPINRLGYSLDLLTVTPLDIKAVDQSIKKAFKIFDYDPDEHTREVKTGDETFQVPKTIGVSTDISNFQGSFVTYHSGSEASSKFETDASLSIRYLAVSGGASASYATEKSFRQQNQYAFYAMNADLYSASLRDYINYINEEVLLKRIAKLPRPFDGNHPEHEKKYCDFFASVRTHVINYCTYGARCQMSVWASNTESEVNNHFAASVTASYNGVFARGSFDASVKKESHYKNFTELKQAQVTAQGGDLNLGTYFIMHPDSMDAYDAWGKTTATYPNVTSFSTVEIWSLLRDSASDDLSDAADDLEKAFDHLKDHKEIHDTPVTLSIESDWAEFGLLTPSAVINKPQPSKIPDNTVWSETKIQWGREHSHAYERKDIRFVVSNDGSPIDFYIAHGSQAGPNGRGKVTIITNQGWYENKEITDNNWNTVWFYQKPVNPKVTQTRLSRNCKPCTWNKTLSEYLYEIGHYKKE</sequence>
<dbReference type="Pfam" id="PF01823">
    <property type="entry name" value="MACPF"/>
    <property type="match status" value="1"/>
</dbReference>
<dbReference type="EMBL" id="CM032186">
    <property type="protein sequence ID" value="KAG7091265.1"/>
    <property type="molecule type" value="Genomic_DNA"/>
</dbReference>
<evidence type="ECO:0000313" key="2">
    <source>
        <dbReference type="EMBL" id="KAG7091265.1"/>
    </source>
</evidence>
<gene>
    <name evidence="2" type="ORF">E1B28_010315</name>
</gene>
<feature type="domain" description="MACPF" evidence="1">
    <location>
        <begin position="1"/>
        <end position="325"/>
    </location>
</feature>
<accession>A0A9P7URM9</accession>
<dbReference type="PROSITE" id="PS51412">
    <property type="entry name" value="MACPF_2"/>
    <property type="match status" value="1"/>
</dbReference>
<dbReference type="GeneID" id="66079391"/>
<protein>
    <recommendedName>
        <fullName evidence="1">MACPF domain-containing protein</fullName>
    </recommendedName>
</protein>
<dbReference type="InterPro" id="IPR020864">
    <property type="entry name" value="MACPF"/>
</dbReference>